<organism evidence="1 2">
    <name type="scientific">Fluviibacter phosphoraccumulans</name>
    <dbReference type="NCBI Taxonomy" id="1751046"/>
    <lineage>
        <taxon>Bacteria</taxon>
        <taxon>Pseudomonadati</taxon>
        <taxon>Pseudomonadota</taxon>
        <taxon>Betaproteobacteria</taxon>
        <taxon>Rhodocyclales</taxon>
        <taxon>Fluviibacteraceae</taxon>
        <taxon>Fluviibacter</taxon>
    </lineage>
</organism>
<proteinExistence type="predicted"/>
<reference evidence="2" key="1">
    <citation type="submission" date="2020-01" db="EMBL/GenBank/DDBJ databases">
        <title>Phosphoaccumulans saitamaens gen. nov., sp. nov., a polyphosphate accumulating bacterium isolated from surface river water.</title>
        <authorList>
            <person name="Watanabe K."/>
            <person name="Suda W."/>
        </authorList>
    </citation>
    <scope>NUCLEOTIDE SEQUENCE [LARGE SCALE GENOMIC DNA]</scope>
    <source>
        <strain evidence="2">ICHIAU1</strain>
    </source>
</reference>
<dbReference type="Gene3D" id="3.30.420.10">
    <property type="entry name" value="Ribonuclease H-like superfamily/Ribonuclease H"/>
    <property type="match status" value="1"/>
</dbReference>
<dbReference type="EMBL" id="AP022345">
    <property type="protein sequence ID" value="BBU69978.1"/>
    <property type="molecule type" value="Genomic_DNA"/>
</dbReference>
<keyword evidence="2" id="KW-1185">Reference proteome</keyword>
<dbReference type="InterPro" id="IPR012337">
    <property type="entry name" value="RNaseH-like_sf"/>
</dbReference>
<protein>
    <submittedName>
        <fullName evidence="1">Uncharacterized protein</fullName>
    </submittedName>
</protein>
<accession>A0A679HY74</accession>
<gene>
    <name evidence="1" type="ORF">ICHIAU1_22610</name>
</gene>
<dbReference type="InterPro" id="IPR019288">
    <property type="entry name" value="3'-5'_exonuclease_PolB-like"/>
</dbReference>
<dbReference type="OrthoDB" id="13288at2"/>
<dbReference type="RefSeq" id="WP_162049383.1">
    <property type="nucleotide sequence ID" value="NZ_AP019011.1"/>
</dbReference>
<evidence type="ECO:0000313" key="1">
    <source>
        <dbReference type="EMBL" id="BBU69978.1"/>
    </source>
</evidence>
<dbReference type="InterPro" id="IPR036397">
    <property type="entry name" value="RNaseH_sf"/>
</dbReference>
<name>A0A679HY74_9RHOO</name>
<dbReference type="CDD" id="cd05782">
    <property type="entry name" value="DNA_polB_like1_exo"/>
    <property type="match status" value="1"/>
</dbReference>
<dbReference type="Pfam" id="PF10108">
    <property type="entry name" value="DNA_pol_B_exo2"/>
    <property type="match status" value="1"/>
</dbReference>
<sequence length="265" mass="30138">MVPILVFDIETIPDVAGLRNLNDLPEALSDDEVAELAFQQRRAQSGNEFLPHYLHKVVTISCAFRSDAGFKVFSLAAPELEEGAIIQRFFDGLERLTPVLVSWNGGGFDLPVLHYRGLMNGISAPRYWDQGEGDFSDSREFKWNNYVSRYHSRHTDLMDLLALFQARASAPLDAMAKLMGFPGKVGMAGNLVWPTWQKGEYAKIRDYCETDVVNTYLVYNRFRLMRGELSREQADAEEALIRTTLQETPGAHWQEFLAEWPVRSV</sequence>
<evidence type="ECO:0000313" key="2">
    <source>
        <dbReference type="Proteomes" id="UP000463961"/>
    </source>
</evidence>
<dbReference type="GO" id="GO:0003676">
    <property type="term" value="F:nucleic acid binding"/>
    <property type="evidence" value="ECO:0007669"/>
    <property type="project" value="InterPro"/>
</dbReference>
<dbReference type="Proteomes" id="UP000463961">
    <property type="component" value="Chromosome"/>
</dbReference>
<dbReference type="SUPFAM" id="SSF53098">
    <property type="entry name" value="Ribonuclease H-like"/>
    <property type="match status" value="1"/>
</dbReference>
<dbReference type="AlphaFoldDB" id="A0A679HY74"/>